<dbReference type="Proteomes" id="UP001162164">
    <property type="component" value="Unassembled WGS sequence"/>
</dbReference>
<accession>A0ABQ9J758</accession>
<evidence type="ECO:0000313" key="4">
    <source>
        <dbReference type="Proteomes" id="UP001162164"/>
    </source>
</evidence>
<dbReference type="SUPFAM" id="SSF56219">
    <property type="entry name" value="DNase I-like"/>
    <property type="match status" value="1"/>
</dbReference>
<dbReference type="InterPro" id="IPR012337">
    <property type="entry name" value="RNaseH-like_sf"/>
</dbReference>
<dbReference type="PANTHER" id="PTHR36688:SF2">
    <property type="entry name" value="ENDONUCLEASE_EXONUCLEASE_PHOSPHATASE DOMAIN-CONTAINING PROTEIN"/>
    <property type="match status" value="1"/>
</dbReference>
<feature type="domain" description="RNase H type-1" evidence="2">
    <location>
        <begin position="906"/>
        <end position="1038"/>
    </location>
</feature>
<keyword evidence="4" id="KW-1185">Reference proteome</keyword>
<dbReference type="SUPFAM" id="SSF56672">
    <property type="entry name" value="DNA/RNA polymerases"/>
    <property type="match status" value="1"/>
</dbReference>
<name>A0ABQ9J758_9CUCU</name>
<dbReference type="InterPro" id="IPR036691">
    <property type="entry name" value="Endo/exonu/phosph_ase_sf"/>
</dbReference>
<feature type="domain" description="Reverse transcriptase" evidence="1">
    <location>
        <begin position="424"/>
        <end position="696"/>
    </location>
</feature>
<comment type="caution">
    <text evidence="3">The sequence shown here is derived from an EMBL/GenBank/DDBJ whole genome shotgun (WGS) entry which is preliminary data.</text>
</comment>
<reference evidence="3" key="1">
    <citation type="journal article" date="2023" name="Insect Mol. Biol.">
        <title>Genome sequencing provides insights into the evolution of gene families encoding plant cell wall-degrading enzymes in longhorned beetles.</title>
        <authorList>
            <person name="Shin N.R."/>
            <person name="Okamura Y."/>
            <person name="Kirsch R."/>
            <person name="Pauchet Y."/>
        </authorList>
    </citation>
    <scope>NUCLEOTIDE SEQUENCE</scope>
    <source>
        <strain evidence="3">MMC_N1</strain>
    </source>
</reference>
<evidence type="ECO:0000259" key="1">
    <source>
        <dbReference type="PROSITE" id="PS50878"/>
    </source>
</evidence>
<dbReference type="Pfam" id="PF00078">
    <property type="entry name" value="RVT_1"/>
    <property type="match status" value="1"/>
</dbReference>
<gene>
    <name evidence="3" type="ORF">NQ317_013454</name>
</gene>
<dbReference type="InterPro" id="IPR005135">
    <property type="entry name" value="Endo/exonuclease/phosphatase"/>
</dbReference>
<dbReference type="InterPro" id="IPR036397">
    <property type="entry name" value="RNaseH_sf"/>
</dbReference>
<dbReference type="Pfam" id="PF14529">
    <property type="entry name" value="Exo_endo_phos_2"/>
    <property type="match status" value="1"/>
</dbReference>
<dbReference type="EMBL" id="JAPWTJ010001165">
    <property type="protein sequence ID" value="KAJ8973460.1"/>
    <property type="molecule type" value="Genomic_DNA"/>
</dbReference>
<dbReference type="InterPro" id="IPR043502">
    <property type="entry name" value="DNA/RNA_pol_sf"/>
</dbReference>
<dbReference type="CDD" id="cd01650">
    <property type="entry name" value="RT_nLTR_like"/>
    <property type="match status" value="1"/>
</dbReference>
<dbReference type="Gene3D" id="3.30.420.10">
    <property type="entry name" value="Ribonuclease H-like superfamily/Ribonuclease H"/>
    <property type="match status" value="1"/>
</dbReference>
<dbReference type="InterPro" id="IPR052560">
    <property type="entry name" value="RdDP_mobile_element"/>
</dbReference>
<sequence length="1197" mass="137307">MHPLTVMQWNIRSFNCNRVNLINFIHIHKPDVILLNETWLKENYRADIRYYTNYRVDRSDGKGGVATYIKKSIKHEQIKTTVDLNNTKIQSICIKIGTLNILNVYSEPKNKISQKAFDDFIATLSGQIMIMGDLNAHHPTWGSADTNHNGKTIMEIIHQNNLAIRNDGSSTRLVGPGEKPSPVDITIISKQLTYGSQWHVTQDCGNSDHFPTVCTINQLTTAGNTKVRRRNYKKANWDLYTELCMKQMDKVKGATDYNNLLQVMNQAANEAIPLSTINVDGTPRSPWWDDECNSLIERRKTALTNFKDDPTLENYIDAKRIRALTNRMLKKKKRLKFRKFCASLNRETDPVARAILTNLAACTTKPTFEIQSPSNNIQPINIKELTTKLQHRRDSAPGTDEVSYSMIRNLPLELTQSVLDLYNAFLREEEIPELMKEHKVVPILKANKNPTDPESYRALVMSSCILKTLESILKDRIEWQLENATFFSEFQTGFRRAHSTYDNIGYLVTYTQLAFSKNETVLATFLDIKAAYDHVNIHILYEYMIEARIPTEICNLILKILTDRKLYIVDNENNQHGPITTSTGLAQGSPLSPLLFNIYLAKLFAIVPDTIQLLSYADDLVILAKGKDINRITENMNYALEIINEWMFNHNFKVAADKCATLWFTKGRRVNETPQVKINNNIISAKNHIKYLGVTLQKNLKWDLHIEEISKKANRGIKLLKIFGKVTWGVDPATLQKVYNGIVRSQLDYGSIFLQPSSQRTLTKLDTIANQGNRIITGCMKSTPIIAILGETAEINLNHRRQWLSTKFLLKKARYESHPLLSMLTELQEHCEARTGYWRNRDAPLLTLSLRRIQTHIINMYTNKILPCYDIEYSTQLESIELLSLPINKQDTDCKQIFLKYTERYKNTHTFIFTDASKKDNKSGIGVHIPEIEYNFSARLPDNLSICSAEIAAINKACCIILEKDLKNNIIFSDSKSAIDMLTRTGVLAKAEYTCLLTKRLIIEAKESDINIVLAWIPGHSNITGNEVVDQLAKIGKELNVPLDIKLPYSDIQALLNNTIKNEFKNFWLREANTKGKWYTAIQPLHPNKPYYSELPNMSRRHITTIVRLRTGHCLHKKHLYKIGIENNPYCECGQEEDLDHILFECPINKINNFDLYQEISKSGIPLPLKTQTVLRHNKHDNLKLILTFLNHNKITL</sequence>
<dbReference type="Pfam" id="PF00075">
    <property type="entry name" value="RNase_H"/>
    <property type="match status" value="1"/>
</dbReference>
<dbReference type="PANTHER" id="PTHR36688">
    <property type="entry name" value="ENDO/EXONUCLEASE/PHOSPHATASE DOMAIN-CONTAINING PROTEIN"/>
    <property type="match status" value="1"/>
</dbReference>
<dbReference type="PROSITE" id="PS50878">
    <property type="entry name" value="RT_POL"/>
    <property type="match status" value="1"/>
</dbReference>
<dbReference type="InterPro" id="IPR002156">
    <property type="entry name" value="RNaseH_domain"/>
</dbReference>
<protein>
    <submittedName>
        <fullName evidence="3">Uncharacterized protein</fullName>
    </submittedName>
</protein>
<evidence type="ECO:0000259" key="2">
    <source>
        <dbReference type="PROSITE" id="PS50879"/>
    </source>
</evidence>
<proteinExistence type="predicted"/>
<evidence type="ECO:0000313" key="3">
    <source>
        <dbReference type="EMBL" id="KAJ8973460.1"/>
    </source>
</evidence>
<dbReference type="Gene3D" id="3.60.10.10">
    <property type="entry name" value="Endonuclease/exonuclease/phosphatase"/>
    <property type="match status" value="1"/>
</dbReference>
<organism evidence="3 4">
    <name type="scientific">Molorchus minor</name>
    <dbReference type="NCBI Taxonomy" id="1323400"/>
    <lineage>
        <taxon>Eukaryota</taxon>
        <taxon>Metazoa</taxon>
        <taxon>Ecdysozoa</taxon>
        <taxon>Arthropoda</taxon>
        <taxon>Hexapoda</taxon>
        <taxon>Insecta</taxon>
        <taxon>Pterygota</taxon>
        <taxon>Neoptera</taxon>
        <taxon>Endopterygota</taxon>
        <taxon>Coleoptera</taxon>
        <taxon>Polyphaga</taxon>
        <taxon>Cucujiformia</taxon>
        <taxon>Chrysomeloidea</taxon>
        <taxon>Cerambycidae</taxon>
        <taxon>Lamiinae</taxon>
        <taxon>Monochamini</taxon>
        <taxon>Molorchus</taxon>
    </lineage>
</organism>
<dbReference type="PROSITE" id="PS50879">
    <property type="entry name" value="RNASE_H_1"/>
    <property type="match status" value="1"/>
</dbReference>
<dbReference type="InterPro" id="IPR000477">
    <property type="entry name" value="RT_dom"/>
</dbReference>
<dbReference type="SUPFAM" id="SSF53098">
    <property type="entry name" value="Ribonuclease H-like"/>
    <property type="match status" value="1"/>
</dbReference>
<dbReference type="CDD" id="cd09276">
    <property type="entry name" value="Rnase_HI_RT_non_LTR"/>
    <property type="match status" value="1"/>
</dbReference>